<dbReference type="GO" id="GO:0005737">
    <property type="term" value="C:cytoplasm"/>
    <property type="evidence" value="ECO:0007669"/>
    <property type="project" value="UniProtKB-ARBA"/>
</dbReference>
<gene>
    <name evidence="8" type="ORF">NE237_013132</name>
</gene>
<evidence type="ECO:0000313" key="9">
    <source>
        <dbReference type="Proteomes" id="UP001141806"/>
    </source>
</evidence>
<protein>
    <submittedName>
        <fullName evidence="8">Uncharacterized protein</fullName>
    </submittedName>
</protein>
<evidence type="ECO:0000256" key="5">
    <source>
        <dbReference type="ARBA" id="ARBA00023136"/>
    </source>
</evidence>
<keyword evidence="9" id="KW-1185">Reference proteome</keyword>
<comment type="caution">
    <text evidence="8">The sequence shown here is derived from an EMBL/GenBank/DDBJ whole genome shotgun (WGS) entry which is preliminary data.</text>
</comment>
<dbReference type="AlphaFoldDB" id="A0A9Q0H394"/>
<accession>A0A9Q0H394</accession>
<keyword evidence="5 7" id="KW-0472">Membrane</keyword>
<evidence type="ECO:0000256" key="3">
    <source>
        <dbReference type="ARBA" id="ARBA00022692"/>
    </source>
</evidence>
<comment type="subcellular location">
    <subcellularLocation>
        <location evidence="1">Membrane</location>
        <topology evidence="1">Multi-pass membrane protein</topology>
    </subcellularLocation>
</comment>
<reference evidence="8" key="1">
    <citation type="journal article" date="2023" name="Plant J.">
        <title>The genome of the king protea, Protea cynaroides.</title>
        <authorList>
            <person name="Chang J."/>
            <person name="Duong T.A."/>
            <person name="Schoeman C."/>
            <person name="Ma X."/>
            <person name="Roodt D."/>
            <person name="Barker N."/>
            <person name="Li Z."/>
            <person name="Van de Peer Y."/>
            <person name="Mizrachi E."/>
        </authorList>
    </citation>
    <scope>NUCLEOTIDE SEQUENCE</scope>
    <source>
        <tissue evidence="8">Young leaves</tissue>
    </source>
</reference>
<feature type="transmembrane region" description="Helical" evidence="7">
    <location>
        <begin position="125"/>
        <end position="141"/>
    </location>
</feature>
<evidence type="ECO:0000256" key="7">
    <source>
        <dbReference type="SAM" id="Phobius"/>
    </source>
</evidence>
<dbReference type="PANTHER" id="PTHR31621">
    <property type="entry name" value="PROTEIN DMP3"/>
    <property type="match status" value="1"/>
</dbReference>
<evidence type="ECO:0000256" key="2">
    <source>
        <dbReference type="ARBA" id="ARBA00008707"/>
    </source>
</evidence>
<dbReference type="Pfam" id="PF05078">
    <property type="entry name" value="DUF679"/>
    <property type="match status" value="1"/>
</dbReference>
<feature type="transmembrane region" description="Helical" evidence="7">
    <location>
        <begin position="161"/>
        <end position="179"/>
    </location>
</feature>
<dbReference type="OrthoDB" id="1928191at2759"/>
<keyword evidence="3 7" id="KW-0812">Transmembrane</keyword>
<keyword evidence="4 7" id="KW-1133">Transmembrane helix</keyword>
<evidence type="ECO:0000256" key="6">
    <source>
        <dbReference type="SAM" id="MobiDB-lite"/>
    </source>
</evidence>
<name>A0A9Q0H394_9MAGN</name>
<dbReference type="InterPro" id="IPR007770">
    <property type="entry name" value="DMP"/>
</dbReference>
<dbReference type="EMBL" id="JAMYWD010000011">
    <property type="protein sequence ID" value="KAJ4956349.1"/>
    <property type="molecule type" value="Genomic_DNA"/>
</dbReference>
<dbReference type="Proteomes" id="UP001141806">
    <property type="component" value="Unassembled WGS sequence"/>
</dbReference>
<dbReference type="PANTHER" id="PTHR31621:SF66">
    <property type="entry name" value="PROTEIN DMP2"/>
    <property type="match status" value="1"/>
</dbReference>
<feature type="compositionally biased region" description="Polar residues" evidence="6">
    <location>
        <begin position="1"/>
        <end position="17"/>
    </location>
</feature>
<proteinExistence type="inferred from homology"/>
<sequence length="191" mass="21250">MATYRNLSPSSSSGNMQQKERLTTDKALNGMGKLIRLLPTGTVFFFQVLNPVFTNNGNCHRVNKIITALLLFVCSFSCCFSNFTDSYVTSDGVVHYGIATINGLWPTPTSSTVAASAYKLRFRDFVHAFWTVIVFAVVSLLDPDTMKCYYPSFATHDKWLVMLLPPVVGFFASIAFFIFPNKRHGIGSSET</sequence>
<comment type="similarity">
    <text evidence="2">Belongs to the plant DMP1 protein family.</text>
</comment>
<evidence type="ECO:0000256" key="4">
    <source>
        <dbReference type="ARBA" id="ARBA00022989"/>
    </source>
</evidence>
<evidence type="ECO:0000313" key="8">
    <source>
        <dbReference type="EMBL" id="KAJ4956349.1"/>
    </source>
</evidence>
<feature type="region of interest" description="Disordered" evidence="6">
    <location>
        <begin position="1"/>
        <end position="20"/>
    </location>
</feature>
<dbReference type="GO" id="GO:0010256">
    <property type="term" value="P:endomembrane system organization"/>
    <property type="evidence" value="ECO:0007669"/>
    <property type="project" value="TreeGrafter"/>
</dbReference>
<evidence type="ECO:0000256" key="1">
    <source>
        <dbReference type="ARBA" id="ARBA00004141"/>
    </source>
</evidence>
<organism evidence="8 9">
    <name type="scientific">Protea cynaroides</name>
    <dbReference type="NCBI Taxonomy" id="273540"/>
    <lineage>
        <taxon>Eukaryota</taxon>
        <taxon>Viridiplantae</taxon>
        <taxon>Streptophyta</taxon>
        <taxon>Embryophyta</taxon>
        <taxon>Tracheophyta</taxon>
        <taxon>Spermatophyta</taxon>
        <taxon>Magnoliopsida</taxon>
        <taxon>Proteales</taxon>
        <taxon>Proteaceae</taxon>
        <taxon>Protea</taxon>
    </lineage>
</organism>
<dbReference type="GO" id="GO:0016020">
    <property type="term" value="C:membrane"/>
    <property type="evidence" value="ECO:0007669"/>
    <property type="project" value="UniProtKB-SubCell"/>
</dbReference>